<keyword evidence="2" id="KW-0472">Membrane</keyword>
<sequence>MPSHIITAVLSVVVILLLLNLVVALIVFARRGLARHWLLVILLAGTSGAALAGILGVLAEDGERYVDVALVLTGTAAVTAAVRAGARRRRLPAQPADTSAPRAAEQPQAREHRAGEGP</sequence>
<evidence type="ECO:0000256" key="1">
    <source>
        <dbReference type="SAM" id="MobiDB-lite"/>
    </source>
</evidence>
<evidence type="ECO:0000313" key="3">
    <source>
        <dbReference type="EMBL" id="MBP2319293.1"/>
    </source>
</evidence>
<evidence type="ECO:0000313" key="4">
    <source>
        <dbReference type="Proteomes" id="UP001519331"/>
    </source>
</evidence>
<comment type="caution">
    <text evidence="3">The sequence shown here is derived from an EMBL/GenBank/DDBJ whole genome shotgun (WGS) entry which is preliminary data.</text>
</comment>
<dbReference type="EMBL" id="JAGINX010000001">
    <property type="protein sequence ID" value="MBP2319293.1"/>
    <property type="molecule type" value="Genomic_DNA"/>
</dbReference>
<dbReference type="RefSeq" id="WP_210050229.1">
    <property type="nucleotide sequence ID" value="NZ_JAGINX010000001.1"/>
</dbReference>
<reference evidence="3 4" key="1">
    <citation type="submission" date="2021-03" db="EMBL/GenBank/DDBJ databases">
        <title>Sequencing the genomes of 1000 actinobacteria strains.</title>
        <authorList>
            <person name="Klenk H.-P."/>
        </authorList>
    </citation>
    <scope>NUCLEOTIDE SEQUENCE [LARGE SCALE GENOMIC DNA]</scope>
    <source>
        <strain evidence="3 4">DSM 12544</strain>
    </source>
</reference>
<feature type="compositionally biased region" description="Basic and acidic residues" evidence="1">
    <location>
        <begin position="108"/>
        <end position="118"/>
    </location>
</feature>
<accession>A0ABS4T4A0</accession>
<gene>
    <name evidence="3" type="ORF">JOF45_002312</name>
</gene>
<evidence type="ECO:0000256" key="2">
    <source>
        <dbReference type="SAM" id="Phobius"/>
    </source>
</evidence>
<keyword evidence="2" id="KW-0812">Transmembrane</keyword>
<protein>
    <submittedName>
        <fullName evidence="3">Peptidoglycan/LPS O-acetylase OafA/YrhL</fullName>
    </submittedName>
</protein>
<organism evidence="3 4">
    <name type="scientific">Nesterenkonia lacusekhoensis</name>
    <dbReference type="NCBI Taxonomy" id="150832"/>
    <lineage>
        <taxon>Bacteria</taxon>
        <taxon>Bacillati</taxon>
        <taxon>Actinomycetota</taxon>
        <taxon>Actinomycetes</taxon>
        <taxon>Micrococcales</taxon>
        <taxon>Micrococcaceae</taxon>
        <taxon>Nesterenkonia</taxon>
    </lineage>
</organism>
<dbReference type="Proteomes" id="UP001519331">
    <property type="component" value="Unassembled WGS sequence"/>
</dbReference>
<feature type="transmembrane region" description="Helical" evidence="2">
    <location>
        <begin position="65"/>
        <end position="86"/>
    </location>
</feature>
<name>A0ABS4T4A0_9MICC</name>
<feature type="region of interest" description="Disordered" evidence="1">
    <location>
        <begin position="84"/>
        <end position="118"/>
    </location>
</feature>
<keyword evidence="2" id="KW-1133">Transmembrane helix</keyword>
<proteinExistence type="predicted"/>
<feature type="transmembrane region" description="Helical" evidence="2">
    <location>
        <begin position="36"/>
        <end position="59"/>
    </location>
</feature>
<feature type="transmembrane region" description="Helical" evidence="2">
    <location>
        <begin position="6"/>
        <end position="29"/>
    </location>
</feature>
<keyword evidence="4" id="KW-1185">Reference proteome</keyword>